<feature type="non-terminal residue" evidence="8">
    <location>
        <position position="256"/>
    </location>
</feature>
<dbReference type="InterPro" id="IPR011701">
    <property type="entry name" value="MFS"/>
</dbReference>
<evidence type="ECO:0000259" key="7">
    <source>
        <dbReference type="PROSITE" id="PS50850"/>
    </source>
</evidence>
<organism evidence="8">
    <name type="scientific">marine metagenome</name>
    <dbReference type="NCBI Taxonomy" id="408172"/>
    <lineage>
        <taxon>unclassified sequences</taxon>
        <taxon>metagenomes</taxon>
        <taxon>ecological metagenomes</taxon>
    </lineage>
</organism>
<dbReference type="Gene3D" id="1.20.1250.20">
    <property type="entry name" value="MFS general substrate transporter like domains"/>
    <property type="match status" value="1"/>
</dbReference>
<feature type="domain" description="Major facilitator superfamily (MFS) profile" evidence="7">
    <location>
        <begin position="1"/>
        <end position="256"/>
    </location>
</feature>
<dbReference type="CDD" id="cd17324">
    <property type="entry name" value="MFS_NepI_like"/>
    <property type="match status" value="1"/>
</dbReference>
<evidence type="ECO:0000256" key="4">
    <source>
        <dbReference type="ARBA" id="ARBA00022989"/>
    </source>
</evidence>
<gene>
    <name evidence="8" type="ORF">METZ01_LOCUS135321</name>
</gene>
<feature type="transmembrane region" description="Helical" evidence="6">
    <location>
        <begin position="91"/>
        <end position="113"/>
    </location>
</feature>
<dbReference type="PROSITE" id="PS00216">
    <property type="entry name" value="SUGAR_TRANSPORT_1"/>
    <property type="match status" value="1"/>
</dbReference>
<dbReference type="InterPro" id="IPR050189">
    <property type="entry name" value="MFS_Efflux_Transporters"/>
</dbReference>
<keyword evidence="5 6" id="KW-0472">Membrane</keyword>
<dbReference type="InterPro" id="IPR020846">
    <property type="entry name" value="MFS_dom"/>
</dbReference>
<name>A0A381Z170_9ZZZZ</name>
<dbReference type="GO" id="GO:0022857">
    <property type="term" value="F:transmembrane transporter activity"/>
    <property type="evidence" value="ECO:0007669"/>
    <property type="project" value="InterPro"/>
</dbReference>
<keyword evidence="4 6" id="KW-1133">Transmembrane helix</keyword>
<evidence type="ECO:0000256" key="5">
    <source>
        <dbReference type="ARBA" id="ARBA00023136"/>
    </source>
</evidence>
<proteinExistence type="predicted"/>
<dbReference type="InterPro" id="IPR005829">
    <property type="entry name" value="Sugar_transporter_CS"/>
</dbReference>
<dbReference type="Pfam" id="PF07690">
    <property type="entry name" value="MFS_1"/>
    <property type="match status" value="1"/>
</dbReference>
<evidence type="ECO:0000256" key="1">
    <source>
        <dbReference type="ARBA" id="ARBA00004651"/>
    </source>
</evidence>
<evidence type="ECO:0000256" key="6">
    <source>
        <dbReference type="SAM" id="Phobius"/>
    </source>
</evidence>
<evidence type="ECO:0000313" key="8">
    <source>
        <dbReference type="EMBL" id="SVA82467.1"/>
    </source>
</evidence>
<reference evidence="8" key="1">
    <citation type="submission" date="2018-05" db="EMBL/GenBank/DDBJ databases">
        <authorList>
            <person name="Lanie J.A."/>
            <person name="Ng W.-L."/>
            <person name="Kazmierczak K.M."/>
            <person name="Andrzejewski T.M."/>
            <person name="Davidsen T.M."/>
            <person name="Wayne K.J."/>
            <person name="Tettelin H."/>
            <person name="Glass J.I."/>
            <person name="Rusch D."/>
            <person name="Podicherti R."/>
            <person name="Tsui H.-C.T."/>
            <person name="Winkler M.E."/>
        </authorList>
    </citation>
    <scope>NUCLEOTIDE SEQUENCE</scope>
</reference>
<keyword evidence="3 6" id="KW-0812">Transmembrane</keyword>
<feature type="transmembrane region" description="Helical" evidence="6">
    <location>
        <begin position="125"/>
        <end position="146"/>
    </location>
</feature>
<feature type="transmembrane region" description="Helical" evidence="6">
    <location>
        <begin position="229"/>
        <end position="253"/>
    </location>
</feature>
<dbReference type="EMBL" id="UINC01019475">
    <property type="protein sequence ID" value="SVA82467.1"/>
    <property type="molecule type" value="Genomic_DNA"/>
</dbReference>
<dbReference type="AlphaFoldDB" id="A0A381Z170"/>
<dbReference type="SUPFAM" id="SSF103473">
    <property type="entry name" value="MFS general substrate transporter"/>
    <property type="match status" value="1"/>
</dbReference>
<dbReference type="PROSITE" id="PS50850">
    <property type="entry name" value="MFS"/>
    <property type="match status" value="1"/>
</dbReference>
<dbReference type="PANTHER" id="PTHR43124">
    <property type="entry name" value="PURINE EFFLUX PUMP PBUE"/>
    <property type="match status" value="1"/>
</dbReference>
<feature type="transmembrane region" description="Helical" evidence="6">
    <location>
        <begin position="152"/>
        <end position="173"/>
    </location>
</feature>
<feature type="transmembrane region" description="Helical" evidence="6">
    <location>
        <begin position="194"/>
        <end position="217"/>
    </location>
</feature>
<feature type="transmembrane region" description="Helical" evidence="6">
    <location>
        <begin position="66"/>
        <end position="85"/>
    </location>
</feature>
<feature type="transmembrane region" description="Helical" evidence="6">
    <location>
        <begin position="31"/>
        <end position="54"/>
    </location>
</feature>
<evidence type="ECO:0000256" key="2">
    <source>
        <dbReference type="ARBA" id="ARBA00022475"/>
    </source>
</evidence>
<protein>
    <recommendedName>
        <fullName evidence="7">Major facilitator superfamily (MFS) profile domain-containing protein</fullName>
    </recommendedName>
</protein>
<dbReference type="GO" id="GO:0005886">
    <property type="term" value="C:plasma membrane"/>
    <property type="evidence" value="ECO:0007669"/>
    <property type="project" value="UniProtKB-SubCell"/>
</dbReference>
<dbReference type="InterPro" id="IPR036259">
    <property type="entry name" value="MFS_trans_sf"/>
</dbReference>
<sequence>MAAVALAFFSTQSSSLMLAPLLVDIAAEFDLSVAVAGQLGTATFAAWAISVVSVGPLSDSLGRRPVALAGLSLLAVGVLASAFAPNLETLMVTRVVTGLGGGMIPPNGMAAVVDVVPHERLARAVGTLISFTTLSAVIGVPAVALMADLGSWRLPFLVIGFLLTACIALNWFWFPKNEATKPRTFTFFSRYRDLLALPVLRAILAANLAQRIAYMAIFSYLATYLIDDYGVSVSAVAIPLALVGIGGVVGSYIGGT</sequence>
<keyword evidence="2" id="KW-1003">Cell membrane</keyword>
<dbReference type="PANTHER" id="PTHR43124:SF3">
    <property type="entry name" value="CHLORAMPHENICOL EFFLUX PUMP RV0191"/>
    <property type="match status" value="1"/>
</dbReference>
<evidence type="ECO:0000256" key="3">
    <source>
        <dbReference type="ARBA" id="ARBA00022692"/>
    </source>
</evidence>
<comment type="subcellular location">
    <subcellularLocation>
        <location evidence="1">Cell membrane</location>
        <topology evidence="1">Multi-pass membrane protein</topology>
    </subcellularLocation>
</comment>
<accession>A0A381Z170</accession>